<dbReference type="InterPro" id="IPR051934">
    <property type="entry name" value="Phage_Tail_Fiber_Structural"/>
</dbReference>
<dbReference type="PROSITE" id="PS52031">
    <property type="entry name" value="GG_LECTIN"/>
    <property type="match status" value="1"/>
</dbReference>
<evidence type="ECO:0000259" key="1">
    <source>
        <dbReference type="Pfam" id="PF15711"/>
    </source>
</evidence>
<dbReference type="InterPro" id="IPR039477">
    <property type="entry name" value="ILEI/PANDER_dom"/>
</dbReference>
<dbReference type="Gene3D" id="2.60.40.3940">
    <property type="match status" value="1"/>
</dbReference>
<organism evidence="3 4">
    <name type="scientific">Chromobacterium alticapitis</name>
    <dbReference type="NCBI Taxonomy" id="2073169"/>
    <lineage>
        <taxon>Bacteria</taxon>
        <taxon>Pseudomonadati</taxon>
        <taxon>Pseudomonadota</taxon>
        <taxon>Betaproteobacteria</taxon>
        <taxon>Neisseriales</taxon>
        <taxon>Chromobacteriaceae</taxon>
        <taxon>Chromobacterium</taxon>
    </lineage>
</organism>
<evidence type="ECO:0000313" key="3">
    <source>
        <dbReference type="EMBL" id="POZ60161.1"/>
    </source>
</evidence>
<evidence type="ECO:0000259" key="2">
    <source>
        <dbReference type="Pfam" id="PF21882"/>
    </source>
</evidence>
<dbReference type="Proteomes" id="UP000237082">
    <property type="component" value="Unassembled WGS sequence"/>
</dbReference>
<feature type="domain" description="Putative tail fiber protein gp53-like C-terminal" evidence="2">
    <location>
        <begin position="653"/>
        <end position="733"/>
    </location>
</feature>
<dbReference type="InterPro" id="IPR054075">
    <property type="entry name" value="Gp53-like_C"/>
</dbReference>
<dbReference type="Pfam" id="PF15711">
    <property type="entry name" value="ILEI"/>
    <property type="match status" value="1"/>
</dbReference>
<comment type="caution">
    <text evidence="3">The sequence shown here is derived from an EMBL/GenBank/DDBJ whole genome shotgun (WGS) entry which is preliminary data.</text>
</comment>
<dbReference type="Pfam" id="PF21882">
    <property type="entry name" value="Gp53-like_C"/>
    <property type="match status" value="1"/>
</dbReference>
<dbReference type="AlphaFoldDB" id="A0A2S5DAZ1"/>
<dbReference type="PANTHER" id="PTHR35191:SF1">
    <property type="entry name" value="PROPHAGE SIDE TAIL FIBER PROTEIN HOMOLOG STFQ-RELATED"/>
    <property type="match status" value="1"/>
</dbReference>
<evidence type="ECO:0000313" key="4">
    <source>
        <dbReference type="Proteomes" id="UP000237082"/>
    </source>
</evidence>
<dbReference type="PANTHER" id="PTHR35191">
    <property type="entry name" value="PROPHAGE SIDE TAIL FIBER PROTEIN HOMOLOG STFQ-RELATED"/>
    <property type="match status" value="1"/>
</dbReference>
<dbReference type="RefSeq" id="WP_103904398.1">
    <property type="nucleotide sequence ID" value="NZ_PQWB01000164.1"/>
</dbReference>
<dbReference type="OrthoDB" id="8596508at2"/>
<name>A0A2S5DAZ1_9NEIS</name>
<gene>
    <name evidence="3" type="ORF">C2I19_20260</name>
</gene>
<dbReference type="CDD" id="cd19958">
    <property type="entry name" value="pyocin_knob"/>
    <property type="match status" value="1"/>
</dbReference>
<protein>
    <submittedName>
        <fullName evidence="3">Uncharacterized protein</fullName>
    </submittedName>
</protein>
<feature type="domain" description="ILEI/PANDER" evidence="1">
    <location>
        <begin position="449"/>
        <end position="542"/>
    </location>
</feature>
<dbReference type="EMBL" id="PQWB01000164">
    <property type="protein sequence ID" value="POZ60161.1"/>
    <property type="molecule type" value="Genomic_DNA"/>
</dbReference>
<accession>A0A2S5DAZ1</accession>
<keyword evidence="4" id="KW-1185">Reference proteome</keyword>
<sequence length="733" mass="75641">MANLQEKPVWETGIYQLETTDPVLGGADGVDNLQAKQLANRTTFLKKQIDDMVAGALIAEYADRLKTPRNIAMTGDGGWNVTFDAGGDVSAQMTLKDSGVAAGSYGQVTVDSKGRVTAARAIQPGDVPPLDWGKIASGKPTTLAGYGIADGLTIRPQLGDKVDLNTITDDGLYHNPGNAYAANGANYPAPHAGLLFVFSDDNMVYQRYQCYDDAGCWYRCRYRGNWQAWRRHADASTTLAGYGITDAASKTDLASGLDASRTLRNVEYLKATSTSGAAGRIAGINASNQLFIGDIDGVANLLSLQVAGVAVASATKDGLQLNGAPTVPTPAANAGGQQAANVAYVKSAIDGVVAGAPGALNTLKELADALGSDGNFAATVTNKLATKADKATTLAGYGIADAASAGDLAKVAAKVNNRRLICVRAGGYSATNGSAGVEIDGVTVGSAARSYNMLQLDVNGSVSRSATFDVSGGVDQGKAAANWLNAAPNSAVVIVYTWDEPQGNRLSGGLPEALYRCGASSAVFASDQFQYRSAYLLIGKAGCGEGQGLERYRGDKGNSPDAQLEVSFELVGGQFMLVGAQGSDQNCVATVTNKLDGKADKATTLAGYGIADAASINGNSSKTFNVANATAAAHAVALGQFGSSLAQNGYQYLPNGLLLQWGKSGVIAGASSVTEKFPIAFPNGVFSMTASSYLDTNNSETFNVFIVSNSQYRVTSGFAAAVAAPVCWIAIGY</sequence>
<proteinExistence type="predicted"/>
<reference evidence="4" key="1">
    <citation type="submission" date="2018-02" db="EMBL/GenBank/DDBJ databases">
        <authorList>
            <person name="O'Hara-Hanley K."/>
            <person name="Soby S."/>
        </authorList>
    </citation>
    <scope>NUCLEOTIDE SEQUENCE [LARGE SCALE GENOMIC DNA]</scope>
    <source>
        <strain evidence="4">MWU14-2602</strain>
    </source>
</reference>